<dbReference type="Proteomes" id="UP000266841">
    <property type="component" value="Unassembled WGS sequence"/>
</dbReference>
<organism evidence="1 2">
    <name type="scientific">Thalassiosira oceanica</name>
    <name type="common">Marine diatom</name>
    <dbReference type="NCBI Taxonomy" id="159749"/>
    <lineage>
        <taxon>Eukaryota</taxon>
        <taxon>Sar</taxon>
        <taxon>Stramenopiles</taxon>
        <taxon>Ochrophyta</taxon>
        <taxon>Bacillariophyta</taxon>
        <taxon>Coscinodiscophyceae</taxon>
        <taxon>Thalassiosirophycidae</taxon>
        <taxon>Thalassiosirales</taxon>
        <taxon>Thalassiosiraceae</taxon>
        <taxon>Thalassiosira</taxon>
    </lineage>
</organism>
<evidence type="ECO:0000313" key="1">
    <source>
        <dbReference type="EMBL" id="EJK57673.1"/>
    </source>
</evidence>
<keyword evidence="2" id="KW-1185">Reference proteome</keyword>
<name>K0RV46_THAOC</name>
<gene>
    <name evidence="1" type="ORF">THAOC_22256</name>
</gene>
<comment type="caution">
    <text evidence="1">The sequence shown here is derived from an EMBL/GenBank/DDBJ whole genome shotgun (WGS) entry which is preliminary data.</text>
</comment>
<dbReference type="AlphaFoldDB" id="K0RV46"/>
<accession>K0RV46</accession>
<dbReference type="EMBL" id="AGNL01027386">
    <property type="protein sequence ID" value="EJK57673.1"/>
    <property type="molecule type" value="Genomic_DNA"/>
</dbReference>
<protein>
    <submittedName>
        <fullName evidence="1">Uncharacterized protein</fullName>
    </submittedName>
</protein>
<sequence>VAADDKNDFARAPAFSHSSAIEVEERTADMTYEPYDALNKSSGLAGSRDPSLFESEICNWCEIAGFSLTRKGGNPQARPRGDEG</sequence>
<feature type="non-terminal residue" evidence="1">
    <location>
        <position position="1"/>
    </location>
</feature>
<proteinExistence type="predicted"/>
<reference evidence="1 2" key="1">
    <citation type="journal article" date="2012" name="Genome Biol.">
        <title>Genome and low-iron response of an oceanic diatom adapted to chronic iron limitation.</title>
        <authorList>
            <person name="Lommer M."/>
            <person name="Specht M."/>
            <person name="Roy A.S."/>
            <person name="Kraemer L."/>
            <person name="Andreson R."/>
            <person name="Gutowska M.A."/>
            <person name="Wolf J."/>
            <person name="Bergner S.V."/>
            <person name="Schilhabel M.B."/>
            <person name="Klostermeier U.C."/>
            <person name="Beiko R.G."/>
            <person name="Rosenstiel P."/>
            <person name="Hippler M."/>
            <person name="Laroche J."/>
        </authorList>
    </citation>
    <scope>NUCLEOTIDE SEQUENCE [LARGE SCALE GENOMIC DNA]</scope>
    <source>
        <strain evidence="1 2">CCMP1005</strain>
    </source>
</reference>
<evidence type="ECO:0000313" key="2">
    <source>
        <dbReference type="Proteomes" id="UP000266841"/>
    </source>
</evidence>